<keyword evidence="5" id="KW-1185">Reference proteome</keyword>
<gene>
    <name evidence="4" type="ORF">CR194_16975</name>
</gene>
<dbReference type="EMBL" id="PDOD01000005">
    <property type="protein sequence ID" value="PYZ91902.1"/>
    <property type="molecule type" value="Genomic_DNA"/>
</dbReference>
<evidence type="ECO:0000256" key="2">
    <source>
        <dbReference type="SAM" id="SignalP"/>
    </source>
</evidence>
<sequence>MKKFAIICIMMMLIPSIIGCAVLDDSGSKQPDYEDTKQMVVDMLQTEEGKKAIQDVLKEEEMKEQLLMEQDFIKETIQQTLASEDGKEYWQKVMQNPEFAKTFAESMQEENEKLLKGLMKDPDYQGMMLDIMKDPEMEKNSVELMKTKEYRKEITNVVTEAMESPLFVARVYELLQNIAKEELKSSEDDQASQSGGNTEEEPPDDEESESMGSMG</sequence>
<evidence type="ECO:0000313" key="4">
    <source>
        <dbReference type="EMBL" id="PYZ91902.1"/>
    </source>
</evidence>
<feature type="region of interest" description="Disordered" evidence="1">
    <location>
        <begin position="182"/>
        <end position="215"/>
    </location>
</feature>
<name>A0A323T759_9BACI</name>
<keyword evidence="2" id="KW-0732">Signal</keyword>
<dbReference type="NCBIfam" id="NF040801">
    <property type="entry name" value="spore_GerD"/>
    <property type="match status" value="1"/>
</dbReference>
<organism evidence="4 5">
    <name type="scientific">Salipaludibacillus keqinensis</name>
    <dbReference type="NCBI Taxonomy" id="2045207"/>
    <lineage>
        <taxon>Bacteria</taxon>
        <taxon>Bacillati</taxon>
        <taxon>Bacillota</taxon>
        <taxon>Bacilli</taxon>
        <taxon>Bacillales</taxon>
        <taxon>Bacillaceae</taxon>
    </lineage>
</organism>
<reference evidence="4 5" key="1">
    <citation type="submission" date="2017-10" db="EMBL/GenBank/DDBJ databases">
        <title>Bacillus sp. nov., a halophilic bacterium isolated from a Keqin Lake.</title>
        <authorList>
            <person name="Wang H."/>
        </authorList>
    </citation>
    <scope>NUCLEOTIDE SEQUENCE [LARGE SCALE GENOMIC DNA]</scope>
    <source>
        <strain evidence="4 5">KQ-12</strain>
    </source>
</reference>
<feature type="domain" description="Spore germination GerD central core" evidence="3">
    <location>
        <begin position="66"/>
        <end position="178"/>
    </location>
</feature>
<dbReference type="AlphaFoldDB" id="A0A323T759"/>
<protein>
    <submittedName>
        <fullName evidence="4">Spore gernimation protein GerD</fullName>
    </submittedName>
</protein>
<dbReference type="Pfam" id="PF17898">
    <property type="entry name" value="GerD"/>
    <property type="match status" value="1"/>
</dbReference>
<proteinExistence type="predicted"/>
<dbReference type="PROSITE" id="PS51257">
    <property type="entry name" value="PROKAR_LIPOPROTEIN"/>
    <property type="match status" value="1"/>
</dbReference>
<evidence type="ECO:0000313" key="5">
    <source>
        <dbReference type="Proteomes" id="UP000248214"/>
    </source>
</evidence>
<accession>A0A323T759</accession>
<dbReference type="Proteomes" id="UP000248214">
    <property type="component" value="Unassembled WGS sequence"/>
</dbReference>
<feature type="signal peptide" evidence="2">
    <location>
        <begin position="1"/>
        <end position="20"/>
    </location>
</feature>
<comment type="caution">
    <text evidence="4">The sequence shown here is derived from an EMBL/GenBank/DDBJ whole genome shotgun (WGS) entry which is preliminary data.</text>
</comment>
<feature type="compositionally biased region" description="Acidic residues" evidence="1">
    <location>
        <begin position="198"/>
        <end position="209"/>
    </location>
</feature>
<dbReference type="InterPro" id="IPR041262">
    <property type="entry name" value="GerD_central"/>
</dbReference>
<evidence type="ECO:0000256" key="1">
    <source>
        <dbReference type="SAM" id="MobiDB-lite"/>
    </source>
</evidence>
<dbReference type="RefSeq" id="WP_110611287.1">
    <property type="nucleotide sequence ID" value="NZ_PDOD01000005.1"/>
</dbReference>
<feature type="chain" id="PRO_5038839503" evidence="2">
    <location>
        <begin position="21"/>
        <end position="215"/>
    </location>
</feature>
<evidence type="ECO:0000259" key="3">
    <source>
        <dbReference type="Pfam" id="PF17898"/>
    </source>
</evidence>